<name>A0A1H9AMB1_9PSEU</name>
<dbReference type="EMBL" id="FOFT01000001">
    <property type="protein sequence ID" value="SEP77068.1"/>
    <property type="molecule type" value="Genomic_DNA"/>
</dbReference>
<protein>
    <recommendedName>
        <fullName evidence="4">NlpC/P60 family protein</fullName>
    </recommendedName>
</protein>
<dbReference type="RefSeq" id="WP_211335399.1">
    <property type="nucleotide sequence ID" value="NZ_FOFT01000001.1"/>
</dbReference>
<dbReference type="SUPFAM" id="SSF54001">
    <property type="entry name" value="Cysteine proteinases"/>
    <property type="match status" value="1"/>
</dbReference>
<gene>
    <name evidence="2" type="ORF">SAMN05216195_101216</name>
</gene>
<proteinExistence type="predicted"/>
<evidence type="ECO:0008006" key="4">
    <source>
        <dbReference type="Google" id="ProtNLM"/>
    </source>
</evidence>
<feature type="signal peptide" evidence="1">
    <location>
        <begin position="1"/>
        <end position="23"/>
    </location>
</feature>
<evidence type="ECO:0000256" key="1">
    <source>
        <dbReference type="SAM" id="SignalP"/>
    </source>
</evidence>
<evidence type="ECO:0000313" key="2">
    <source>
        <dbReference type="EMBL" id="SEP77068.1"/>
    </source>
</evidence>
<keyword evidence="3" id="KW-1185">Reference proteome</keyword>
<sequence length="170" mass="19139">MRVLAITAAALVALSTLVAPAHAAGAPIYRYEIIDRANSWLTANNGVRVPYDQNRKWTDGYRMDCSGYASMAARLDKDPDAPNTQALITTTWTSPISMSQLTRGDLVIDAIGDGNSRHVVIFDRWTDSTRTRYFAYEQRGDWGTDWRSRTYGLEANSEYKARRLNNVIDK</sequence>
<dbReference type="InterPro" id="IPR038765">
    <property type="entry name" value="Papain-like_cys_pep_sf"/>
</dbReference>
<dbReference type="Gene3D" id="3.90.1720.10">
    <property type="entry name" value="endopeptidase domain like (from Nostoc punctiforme)"/>
    <property type="match status" value="1"/>
</dbReference>
<keyword evidence="1" id="KW-0732">Signal</keyword>
<dbReference type="AlphaFoldDB" id="A0A1H9AMB1"/>
<feature type="chain" id="PRO_5011605669" description="NlpC/P60 family protein" evidence="1">
    <location>
        <begin position="24"/>
        <end position="170"/>
    </location>
</feature>
<reference evidence="3" key="1">
    <citation type="submission" date="2016-10" db="EMBL/GenBank/DDBJ databases">
        <authorList>
            <person name="Varghese N."/>
            <person name="Submissions S."/>
        </authorList>
    </citation>
    <scope>NUCLEOTIDE SEQUENCE [LARGE SCALE GENOMIC DNA]</scope>
    <source>
        <strain evidence="3">CGMCC 4.578</strain>
    </source>
</reference>
<evidence type="ECO:0000313" key="3">
    <source>
        <dbReference type="Proteomes" id="UP000199028"/>
    </source>
</evidence>
<accession>A0A1H9AMB1</accession>
<dbReference type="Proteomes" id="UP000199028">
    <property type="component" value="Unassembled WGS sequence"/>
</dbReference>
<organism evidence="2 3">
    <name type="scientific">Lentzea flaviverrucosa</name>
    <dbReference type="NCBI Taxonomy" id="200379"/>
    <lineage>
        <taxon>Bacteria</taxon>
        <taxon>Bacillati</taxon>
        <taxon>Actinomycetota</taxon>
        <taxon>Actinomycetes</taxon>
        <taxon>Pseudonocardiales</taxon>
        <taxon>Pseudonocardiaceae</taxon>
        <taxon>Lentzea</taxon>
    </lineage>
</organism>